<organism evidence="1 2">
    <name type="scientific">Eumeta variegata</name>
    <name type="common">Bagworm moth</name>
    <name type="synonym">Eumeta japonica</name>
    <dbReference type="NCBI Taxonomy" id="151549"/>
    <lineage>
        <taxon>Eukaryota</taxon>
        <taxon>Metazoa</taxon>
        <taxon>Ecdysozoa</taxon>
        <taxon>Arthropoda</taxon>
        <taxon>Hexapoda</taxon>
        <taxon>Insecta</taxon>
        <taxon>Pterygota</taxon>
        <taxon>Neoptera</taxon>
        <taxon>Endopterygota</taxon>
        <taxon>Lepidoptera</taxon>
        <taxon>Glossata</taxon>
        <taxon>Ditrysia</taxon>
        <taxon>Tineoidea</taxon>
        <taxon>Psychidae</taxon>
        <taxon>Oiketicinae</taxon>
        <taxon>Eumeta</taxon>
    </lineage>
</organism>
<accession>A0A4C1ZHY1</accession>
<evidence type="ECO:0000313" key="1">
    <source>
        <dbReference type="EMBL" id="GBP86733.1"/>
    </source>
</evidence>
<comment type="caution">
    <text evidence="1">The sequence shown here is derived from an EMBL/GenBank/DDBJ whole genome shotgun (WGS) entry which is preliminary data.</text>
</comment>
<reference evidence="1 2" key="1">
    <citation type="journal article" date="2019" name="Commun. Biol.">
        <title>The bagworm genome reveals a unique fibroin gene that provides high tensile strength.</title>
        <authorList>
            <person name="Kono N."/>
            <person name="Nakamura H."/>
            <person name="Ohtoshi R."/>
            <person name="Tomita M."/>
            <person name="Numata K."/>
            <person name="Arakawa K."/>
        </authorList>
    </citation>
    <scope>NUCLEOTIDE SEQUENCE [LARGE SCALE GENOMIC DNA]</scope>
</reference>
<dbReference type="AlphaFoldDB" id="A0A4C1ZHY1"/>
<name>A0A4C1ZHY1_EUMVA</name>
<proteinExistence type="predicted"/>
<sequence>MRRSNLSDQWRRRKLHEMPLRSKKSFWSNCSMFNSVRLSNDSREVGRDLVKKARRSSPRRGVDKSVIKRLAPSAARLRRLRKRR</sequence>
<protein>
    <submittedName>
        <fullName evidence="1">Uncharacterized protein</fullName>
    </submittedName>
</protein>
<dbReference type="EMBL" id="BGZK01001813">
    <property type="protein sequence ID" value="GBP86733.1"/>
    <property type="molecule type" value="Genomic_DNA"/>
</dbReference>
<evidence type="ECO:0000313" key="2">
    <source>
        <dbReference type="Proteomes" id="UP000299102"/>
    </source>
</evidence>
<dbReference type="Proteomes" id="UP000299102">
    <property type="component" value="Unassembled WGS sequence"/>
</dbReference>
<gene>
    <name evidence="1" type="ORF">EVAR_64520_1</name>
</gene>
<keyword evidence="2" id="KW-1185">Reference proteome</keyword>